<organism evidence="1 2">
    <name type="scientific">Chitinophaga rupis</name>
    <dbReference type="NCBI Taxonomy" id="573321"/>
    <lineage>
        <taxon>Bacteria</taxon>
        <taxon>Pseudomonadati</taxon>
        <taxon>Bacteroidota</taxon>
        <taxon>Chitinophagia</taxon>
        <taxon>Chitinophagales</taxon>
        <taxon>Chitinophagaceae</taxon>
        <taxon>Chitinophaga</taxon>
    </lineage>
</organism>
<name>A0A1H7ZI06_9BACT</name>
<dbReference type="Proteomes" id="UP000198984">
    <property type="component" value="Unassembled WGS sequence"/>
</dbReference>
<reference evidence="1 2" key="1">
    <citation type="submission" date="2016-10" db="EMBL/GenBank/DDBJ databases">
        <authorList>
            <person name="de Groot N.N."/>
        </authorList>
    </citation>
    <scope>NUCLEOTIDE SEQUENCE [LARGE SCALE GENOMIC DNA]</scope>
    <source>
        <strain evidence="1 2">DSM 21039</strain>
    </source>
</reference>
<dbReference type="EMBL" id="FOBB01000005">
    <property type="protein sequence ID" value="SEM57057.1"/>
    <property type="molecule type" value="Genomic_DNA"/>
</dbReference>
<dbReference type="PROSITE" id="PS51257">
    <property type="entry name" value="PROKAR_LIPOPROTEIN"/>
    <property type="match status" value="1"/>
</dbReference>
<dbReference type="AlphaFoldDB" id="A0A1H7ZI06"/>
<evidence type="ECO:0000313" key="2">
    <source>
        <dbReference type="Proteomes" id="UP000198984"/>
    </source>
</evidence>
<sequence>MRIANAPIIVIALLCCMIFACKRELSQEIPYPGGITDTTGTDTTDTTGTTPPDTLVNIDSFANFELVVSEGKCANFQVQGKYVSGEYLTENETVTLQVNVITPGRWSVVSGTVNGITFSDVGIFTTTGIQTITIYGAGVPGEFGTTLVPVSVGTTSCSFHVPVSEH</sequence>
<evidence type="ECO:0000313" key="1">
    <source>
        <dbReference type="EMBL" id="SEM57057.1"/>
    </source>
</evidence>
<proteinExistence type="predicted"/>
<protein>
    <recommendedName>
        <fullName evidence="3">Lipoprotein</fullName>
    </recommendedName>
</protein>
<gene>
    <name evidence="1" type="ORF">SAMN04488505_10570</name>
</gene>
<keyword evidence="2" id="KW-1185">Reference proteome</keyword>
<evidence type="ECO:0008006" key="3">
    <source>
        <dbReference type="Google" id="ProtNLM"/>
    </source>
</evidence>
<accession>A0A1H7ZI06</accession>